<accession>A0A7Y4LXY9</accession>
<proteinExistence type="inferred from homology"/>
<dbReference type="Gene3D" id="3.30.470.30">
    <property type="entry name" value="DNA ligase/mRNA capping enzyme"/>
    <property type="match status" value="1"/>
</dbReference>
<dbReference type="NCBIfam" id="TIGR02779">
    <property type="entry name" value="NHEJ_ligase_lig"/>
    <property type="match status" value="1"/>
</dbReference>
<keyword evidence="7" id="KW-1185">Reference proteome</keyword>
<dbReference type="Gene3D" id="3.30.1490.70">
    <property type="match status" value="1"/>
</dbReference>
<dbReference type="EC" id="6.5.1.1" evidence="2"/>
<protein>
    <recommendedName>
        <fullName evidence="2">DNA ligase (ATP)</fullName>
        <ecNumber evidence="2">6.5.1.1</ecNumber>
    </recommendedName>
</protein>
<evidence type="ECO:0000313" key="6">
    <source>
        <dbReference type="EMBL" id="NOJ43022.1"/>
    </source>
</evidence>
<evidence type="ECO:0000256" key="4">
    <source>
        <dbReference type="ARBA" id="ARBA00034003"/>
    </source>
</evidence>
<gene>
    <name evidence="6" type="ORF">HCN58_26170</name>
</gene>
<dbReference type="GO" id="GO:0003910">
    <property type="term" value="F:DNA ligase (ATP) activity"/>
    <property type="evidence" value="ECO:0007669"/>
    <property type="project" value="UniProtKB-EC"/>
</dbReference>
<dbReference type="PANTHER" id="PTHR45674">
    <property type="entry name" value="DNA LIGASE 1/3 FAMILY MEMBER"/>
    <property type="match status" value="1"/>
</dbReference>
<dbReference type="PROSITE" id="PS50160">
    <property type="entry name" value="DNA_LIGASE_A3"/>
    <property type="match status" value="1"/>
</dbReference>
<comment type="caution">
    <text evidence="6">The sequence shown here is derived from an EMBL/GenBank/DDBJ whole genome shotgun (WGS) entry which is preliminary data.</text>
</comment>
<dbReference type="GO" id="GO:0005524">
    <property type="term" value="F:ATP binding"/>
    <property type="evidence" value="ECO:0007669"/>
    <property type="project" value="InterPro"/>
</dbReference>
<organism evidence="6 7">
    <name type="scientific">Bradyrhizobium australiense</name>
    <dbReference type="NCBI Taxonomy" id="2721161"/>
    <lineage>
        <taxon>Bacteria</taxon>
        <taxon>Pseudomonadati</taxon>
        <taxon>Pseudomonadota</taxon>
        <taxon>Alphaproteobacteria</taxon>
        <taxon>Hyphomicrobiales</taxon>
        <taxon>Nitrobacteraceae</taxon>
        <taxon>Bradyrhizobium</taxon>
    </lineage>
</organism>
<keyword evidence="3 6" id="KW-0436">Ligase</keyword>
<dbReference type="SUPFAM" id="SSF56091">
    <property type="entry name" value="DNA ligase/mRNA capping enzyme, catalytic domain"/>
    <property type="match status" value="1"/>
</dbReference>
<evidence type="ECO:0000256" key="1">
    <source>
        <dbReference type="ARBA" id="ARBA00007572"/>
    </source>
</evidence>
<dbReference type="Proteomes" id="UP000544122">
    <property type="component" value="Unassembled WGS sequence"/>
</dbReference>
<dbReference type="AlphaFoldDB" id="A0A7Y4LXY9"/>
<dbReference type="InterPro" id="IPR012309">
    <property type="entry name" value="DNA_ligase_ATP-dep_C"/>
</dbReference>
<sequence>MPGFIKPQLATLKAKAPKGDQWLHEIKYDGYRIQVHLKNGRKKVYTRNGLDWTKRFTEIAGALAIPGEAIIDGEVVVVHEGRTNFSELQAELAAGRQGRLVFYAFDLLWRDGDLRKKPQIERKQLLLDLLGENDIELPVLFSEHLVGDGQKMFEHATKLNWEGIISKRADAPYRSERNENWLKIKAVHNGKFPVVGFIKDPSGVAALYLGKQEGNELLYLGKVGTGWSRTVSSQIRKQLDTVVTPKSKLTRPIRKPKATWVEPKFFADVEYRDITSEGLLRASSFKGLHRKD</sequence>
<dbReference type="InterPro" id="IPR012310">
    <property type="entry name" value="DNA_ligase_ATP-dep_cent"/>
</dbReference>
<evidence type="ECO:0000256" key="2">
    <source>
        <dbReference type="ARBA" id="ARBA00012727"/>
    </source>
</evidence>
<feature type="domain" description="ATP-dependent DNA ligase family profile" evidence="5">
    <location>
        <begin position="93"/>
        <end position="224"/>
    </location>
</feature>
<evidence type="ECO:0000259" key="5">
    <source>
        <dbReference type="PROSITE" id="PS50160"/>
    </source>
</evidence>
<dbReference type="CDD" id="cd07971">
    <property type="entry name" value="OBF_DNA_ligase_LigD"/>
    <property type="match status" value="1"/>
</dbReference>
<dbReference type="EMBL" id="JAAVLX010000009">
    <property type="protein sequence ID" value="NOJ43022.1"/>
    <property type="molecule type" value="Genomic_DNA"/>
</dbReference>
<dbReference type="InterPro" id="IPR012340">
    <property type="entry name" value="NA-bd_OB-fold"/>
</dbReference>
<dbReference type="GO" id="GO:0006310">
    <property type="term" value="P:DNA recombination"/>
    <property type="evidence" value="ECO:0007669"/>
    <property type="project" value="InterPro"/>
</dbReference>
<dbReference type="PANTHER" id="PTHR45674:SF4">
    <property type="entry name" value="DNA LIGASE 1"/>
    <property type="match status" value="1"/>
</dbReference>
<dbReference type="Gene3D" id="2.40.50.140">
    <property type="entry name" value="Nucleic acid-binding proteins"/>
    <property type="match status" value="1"/>
</dbReference>
<dbReference type="InterPro" id="IPR014146">
    <property type="entry name" value="LigD_ligase_dom"/>
</dbReference>
<evidence type="ECO:0000313" key="7">
    <source>
        <dbReference type="Proteomes" id="UP000544122"/>
    </source>
</evidence>
<comment type="similarity">
    <text evidence="1">Belongs to the ATP-dependent DNA ligase family.</text>
</comment>
<evidence type="ECO:0000256" key="3">
    <source>
        <dbReference type="ARBA" id="ARBA00022598"/>
    </source>
</evidence>
<dbReference type="CDD" id="cd07906">
    <property type="entry name" value="Adenylation_DNA_ligase_LigD_LigC"/>
    <property type="match status" value="1"/>
</dbReference>
<name>A0A7Y4LXY9_9BRAD</name>
<dbReference type="GO" id="GO:0006281">
    <property type="term" value="P:DNA repair"/>
    <property type="evidence" value="ECO:0007669"/>
    <property type="project" value="InterPro"/>
</dbReference>
<dbReference type="Pfam" id="PF01068">
    <property type="entry name" value="DNA_ligase_A_M"/>
    <property type="match status" value="1"/>
</dbReference>
<dbReference type="SUPFAM" id="SSF50249">
    <property type="entry name" value="Nucleic acid-binding proteins"/>
    <property type="match status" value="1"/>
</dbReference>
<comment type="catalytic activity">
    <reaction evidence="4">
        <text>ATP + (deoxyribonucleotide)n-3'-hydroxyl + 5'-phospho-(deoxyribonucleotide)m = (deoxyribonucleotide)n+m + AMP + diphosphate.</text>
        <dbReference type="EC" id="6.5.1.1"/>
    </reaction>
</comment>
<dbReference type="InterPro" id="IPR050191">
    <property type="entry name" value="ATP-dep_DNA_ligase"/>
</dbReference>
<dbReference type="Pfam" id="PF04679">
    <property type="entry name" value="DNA_ligase_A_C"/>
    <property type="match status" value="1"/>
</dbReference>
<reference evidence="6 7" key="1">
    <citation type="submission" date="2020-03" db="EMBL/GenBank/DDBJ databases">
        <title>Bradyrhizobium diversity isolated from nodules of Indigofera sp.</title>
        <authorList>
            <person name="Klepa M."/>
            <person name="Helene L."/>
            <person name="Hungria M."/>
        </authorList>
    </citation>
    <scope>NUCLEOTIDE SEQUENCE [LARGE SCALE GENOMIC DNA]</scope>
    <source>
        <strain evidence="6 7">WSM 1791</strain>
    </source>
</reference>